<reference evidence="1" key="1">
    <citation type="journal article" date="2019" name="Environ. Microbiol.">
        <title>Fungal ecological strategies reflected in gene transcription - a case study of two litter decomposers.</title>
        <authorList>
            <person name="Barbi F."/>
            <person name="Kohler A."/>
            <person name="Barry K."/>
            <person name="Baskaran P."/>
            <person name="Daum C."/>
            <person name="Fauchery L."/>
            <person name="Ihrmark K."/>
            <person name="Kuo A."/>
            <person name="LaButti K."/>
            <person name="Lipzen A."/>
            <person name="Morin E."/>
            <person name="Grigoriev I.V."/>
            <person name="Henrissat B."/>
            <person name="Lindahl B."/>
            <person name="Martin F."/>
        </authorList>
    </citation>
    <scope>NUCLEOTIDE SEQUENCE</scope>
    <source>
        <strain evidence="1">JB14</strain>
    </source>
</reference>
<proteinExistence type="predicted"/>
<sequence length="306" mass="34503">MLIHPLSHYSHPLPPYSIHSHAISVCFCTIPSAPTLFPPAFTLFHPLSRYFRPHLLYSIRSIHIWTYYTFLDHPFTHIPSTPTHFWSSDHNTTRFLLITSAGGPYTVPCTSEACTVPYNTHTTVQTHLMARLPWVVAFGLHLHLGARHSGYVGLRSVLCTGSHMDESTEVLNIFLPAWYRVKSQMHSWSSDNVEELVDEINALAQWVKVGTSPEPYAKGEGVSMMVADFVSADYGWLRSKDGKESACVVVFFPGKNHNGYFDNNNILAQSWKALDILTHDYPDEDHVLVFDNATTHLKHAEDALSA</sequence>
<dbReference type="AlphaFoldDB" id="A0A6A4ICD3"/>
<organism evidence="1 2">
    <name type="scientific">Gymnopus androsaceus JB14</name>
    <dbReference type="NCBI Taxonomy" id="1447944"/>
    <lineage>
        <taxon>Eukaryota</taxon>
        <taxon>Fungi</taxon>
        <taxon>Dikarya</taxon>
        <taxon>Basidiomycota</taxon>
        <taxon>Agaricomycotina</taxon>
        <taxon>Agaricomycetes</taxon>
        <taxon>Agaricomycetidae</taxon>
        <taxon>Agaricales</taxon>
        <taxon>Marasmiineae</taxon>
        <taxon>Omphalotaceae</taxon>
        <taxon>Gymnopus</taxon>
    </lineage>
</organism>
<gene>
    <name evidence="1" type="ORF">BT96DRAFT_987539</name>
</gene>
<dbReference type="EMBL" id="ML769402">
    <property type="protein sequence ID" value="KAE9406395.1"/>
    <property type="molecule type" value="Genomic_DNA"/>
</dbReference>
<protein>
    <submittedName>
        <fullName evidence="1">Uncharacterized protein</fullName>
    </submittedName>
</protein>
<evidence type="ECO:0000313" key="1">
    <source>
        <dbReference type="EMBL" id="KAE9406395.1"/>
    </source>
</evidence>
<name>A0A6A4ICD3_9AGAR</name>
<accession>A0A6A4ICD3</accession>
<evidence type="ECO:0000313" key="2">
    <source>
        <dbReference type="Proteomes" id="UP000799118"/>
    </source>
</evidence>
<dbReference type="OrthoDB" id="10039611at2759"/>
<dbReference type="Proteomes" id="UP000799118">
    <property type="component" value="Unassembled WGS sequence"/>
</dbReference>
<keyword evidence="2" id="KW-1185">Reference proteome</keyword>